<reference evidence="1 2" key="1">
    <citation type="submission" date="2020-12" db="EMBL/GenBank/DDBJ databases">
        <title>Metabolic potential, ecology and presence of endohyphal bacteria is reflected in genomic diversity of Mucoromycotina.</title>
        <authorList>
            <person name="Muszewska A."/>
            <person name="Okrasinska A."/>
            <person name="Steczkiewicz K."/>
            <person name="Drgas O."/>
            <person name="Orlowska M."/>
            <person name="Perlinska-Lenart U."/>
            <person name="Aleksandrzak-Piekarczyk T."/>
            <person name="Szatraj K."/>
            <person name="Zielenkiewicz U."/>
            <person name="Pilsyk S."/>
            <person name="Malc E."/>
            <person name="Mieczkowski P."/>
            <person name="Kruszewska J.S."/>
            <person name="Biernat P."/>
            <person name="Pawlowska J."/>
        </authorList>
    </citation>
    <scope>NUCLEOTIDE SEQUENCE [LARGE SCALE GENOMIC DNA]</scope>
    <source>
        <strain evidence="1 2">CBS 142.35</strain>
    </source>
</reference>
<organism evidence="1 2">
    <name type="scientific">Circinella minor</name>
    <dbReference type="NCBI Taxonomy" id="1195481"/>
    <lineage>
        <taxon>Eukaryota</taxon>
        <taxon>Fungi</taxon>
        <taxon>Fungi incertae sedis</taxon>
        <taxon>Mucoromycota</taxon>
        <taxon>Mucoromycotina</taxon>
        <taxon>Mucoromycetes</taxon>
        <taxon>Mucorales</taxon>
        <taxon>Lichtheimiaceae</taxon>
        <taxon>Circinella</taxon>
    </lineage>
</organism>
<sequence length="81" mass="9439">MSSSSSDYSYNSLSYTNLYLFHENYHDWDEEENVNSPQQRDAVTMDIKTELTDTDKEYQPNDKAHLLGPRVVENIDGIISY</sequence>
<dbReference type="Proteomes" id="UP000646827">
    <property type="component" value="Unassembled WGS sequence"/>
</dbReference>
<gene>
    <name evidence="1" type="ORF">INT45_000440</name>
</gene>
<accession>A0A8H7VIR8</accession>
<evidence type="ECO:0000313" key="1">
    <source>
        <dbReference type="EMBL" id="KAG2216054.1"/>
    </source>
</evidence>
<comment type="caution">
    <text evidence="1">The sequence shown here is derived from an EMBL/GenBank/DDBJ whole genome shotgun (WGS) entry which is preliminary data.</text>
</comment>
<keyword evidence="2" id="KW-1185">Reference proteome</keyword>
<name>A0A8H7VIR8_9FUNG</name>
<dbReference type="EMBL" id="JAEPRB010000465">
    <property type="protein sequence ID" value="KAG2216054.1"/>
    <property type="molecule type" value="Genomic_DNA"/>
</dbReference>
<evidence type="ECO:0000313" key="2">
    <source>
        <dbReference type="Proteomes" id="UP000646827"/>
    </source>
</evidence>
<proteinExistence type="predicted"/>
<protein>
    <submittedName>
        <fullName evidence="1">Uncharacterized protein</fullName>
    </submittedName>
</protein>
<dbReference type="AlphaFoldDB" id="A0A8H7VIR8"/>